<gene>
    <name evidence="1" type="ORF">BE21_09465</name>
</gene>
<protein>
    <submittedName>
        <fullName evidence="1">Uncharacterized protein</fullName>
    </submittedName>
</protein>
<comment type="caution">
    <text evidence="1">The sequence shown here is derived from an EMBL/GenBank/DDBJ whole genome shotgun (WGS) entry which is preliminary data.</text>
</comment>
<dbReference type="EMBL" id="JEME01000183">
    <property type="protein sequence ID" value="KYG10908.1"/>
    <property type="molecule type" value="Genomic_DNA"/>
</dbReference>
<dbReference type="AlphaFoldDB" id="A0A150U2C2"/>
<accession>A0A150U2C2</accession>
<sequence length="76" mass="8119">MSNVKMTGLVLAVEFRGEDGKKRGPFGAVYKDDEKGWSWDDYCGPGDPVTGFASYQEALADMLATLQIPTGDDAGA</sequence>
<reference evidence="1 2" key="1">
    <citation type="submission" date="2014-02" db="EMBL/GenBank/DDBJ databases">
        <title>The small core and large imbalanced accessory genome model reveals a collaborative survival strategy of Sorangium cellulosum strains in nature.</title>
        <authorList>
            <person name="Han K."/>
            <person name="Peng R."/>
            <person name="Blom J."/>
            <person name="Li Y.-Z."/>
        </authorList>
    </citation>
    <scope>NUCLEOTIDE SEQUENCE [LARGE SCALE GENOMIC DNA]</scope>
    <source>
        <strain evidence="1 2">So0007-03</strain>
    </source>
</reference>
<evidence type="ECO:0000313" key="1">
    <source>
        <dbReference type="EMBL" id="KYG10908.1"/>
    </source>
</evidence>
<proteinExistence type="predicted"/>
<organism evidence="1 2">
    <name type="scientific">Sorangium cellulosum</name>
    <name type="common">Polyangium cellulosum</name>
    <dbReference type="NCBI Taxonomy" id="56"/>
    <lineage>
        <taxon>Bacteria</taxon>
        <taxon>Pseudomonadati</taxon>
        <taxon>Myxococcota</taxon>
        <taxon>Polyangia</taxon>
        <taxon>Polyangiales</taxon>
        <taxon>Polyangiaceae</taxon>
        <taxon>Sorangium</taxon>
    </lineage>
</organism>
<name>A0A150U2C2_SORCE</name>
<evidence type="ECO:0000313" key="2">
    <source>
        <dbReference type="Proteomes" id="UP000075502"/>
    </source>
</evidence>
<dbReference type="Proteomes" id="UP000075502">
    <property type="component" value="Unassembled WGS sequence"/>
</dbReference>